<comment type="cofactor">
    <cofactor evidence="6">
        <name>Zn(2+)</name>
        <dbReference type="ChEBI" id="CHEBI:29105"/>
    </cofactor>
    <text evidence="6">Binds 1 zinc ion.</text>
</comment>
<dbReference type="Pfam" id="PF01432">
    <property type="entry name" value="Peptidase_M3"/>
    <property type="match status" value="2"/>
</dbReference>
<evidence type="ECO:0000256" key="6">
    <source>
        <dbReference type="RuleBase" id="RU003435"/>
    </source>
</evidence>
<evidence type="ECO:0000256" key="2">
    <source>
        <dbReference type="ARBA" id="ARBA00022723"/>
    </source>
</evidence>
<keyword evidence="9" id="KW-1185">Reference proteome</keyword>
<dbReference type="PANTHER" id="PTHR11804:SF28">
    <property type="entry name" value="OLIGOENDOPEPTIDASE F"/>
    <property type="match status" value="1"/>
</dbReference>
<dbReference type="PANTHER" id="PTHR11804">
    <property type="entry name" value="PROTEASE M3 THIMET OLIGOPEPTIDASE-RELATED"/>
    <property type="match status" value="1"/>
</dbReference>
<reference evidence="8" key="1">
    <citation type="submission" date="2022-12" db="EMBL/GenBank/DDBJ databases">
        <title>Peptostreptococcus.</title>
        <authorList>
            <person name="Lee S.H."/>
        </authorList>
    </citation>
    <scope>NUCLEOTIDE SEQUENCE</scope>
    <source>
        <strain evidence="8">CBA3647</strain>
    </source>
</reference>
<keyword evidence="3 6" id="KW-0378">Hydrolase</keyword>
<proteinExistence type="inferred from homology"/>
<gene>
    <name evidence="8" type="ORF">O0R46_05305</name>
</gene>
<dbReference type="Gene3D" id="1.10.1370.30">
    <property type="match status" value="1"/>
</dbReference>
<evidence type="ECO:0000313" key="8">
    <source>
        <dbReference type="EMBL" id="WAW14023.1"/>
    </source>
</evidence>
<evidence type="ECO:0000313" key="9">
    <source>
        <dbReference type="Proteomes" id="UP001164187"/>
    </source>
</evidence>
<dbReference type="CDD" id="cd09606">
    <property type="entry name" value="M3B_PepF"/>
    <property type="match status" value="1"/>
</dbReference>
<dbReference type="RefSeq" id="WP_269310685.1">
    <property type="nucleotide sequence ID" value="NZ_CP114052.1"/>
</dbReference>
<keyword evidence="4 6" id="KW-0862">Zinc</keyword>
<name>A0ABY7JKZ9_9FIRM</name>
<dbReference type="NCBIfam" id="TIGR02289">
    <property type="entry name" value="M3_not_pepF"/>
    <property type="match status" value="1"/>
</dbReference>
<evidence type="ECO:0000256" key="3">
    <source>
        <dbReference type="ARBA" id="ARBA00022801"/>
    </source>
</evidence>
<organism evidence="8 9">
    <name type="scientific">Peptostreptococcus equinus</name>
    <dbReference type="NCBI Taxonomy" id="3003601"/>
    <lineage>
        <taxon>Bacteria</taxon>
        <taxon>Bacillati</taxon>
        <taxon>Bacillota</taxon>
        <taxon>Clostridia</taxon>
        <taxon>Peptostreptococcales</taxon>
        <taxon>Peptostreptococcaceae</taxon>
        <taxon>Peptostreptococcus</taxon>
    </lineage>
</organism>
<dbReference type="InterPro" id="IPR001567">
    <property type="entry name" value="Pept_M3A_M3B_dom"/>
</dbReference>
<feature type="domain" description="Peptidase M3A/M3B catalytic" evidence="7">
    <location>
        <begin position="309"/>
        <end position="542"/>
    </location>
</feature>
<sequence>MDFNKIIYTRPDYDTYKENITLYISELKNTRTFEEFDNLFNKINKLRDKVQTMKVYSEIRYSINTKDSFYEKENVYWDEKSPLYDSLDNIFYRAVLGSTYKINIIEKYGQQYYRLLNCRLKSFSDKIIYLLQKENILMSQYTRLLASAKILFDNKICNLSDLSIYMSSNDEKIRRSSIKAHTSFFEENEDKFDSIFDQLVKIRHEMAKRMGYENFIELAYYRMDRTDYNPKMVDQLRKNVRETYISQVNKIYKNQAKRIGVDKISYYDEKLDFLEGNAKLVGDGNYIIEQGKIMYSQMSNESKEFYDFLTNNNLFDVEARESKAMGGYCTFLNSYREPFIFGNFNGSVDDIDVLTHEAGHALQMYLSREIKVPELLFPTLDTCEIHSMSMEFFTYPWMKLFFGEDEEKYKTYHYESAIKFLPYGCLVDHFQHEIYKNPNMSPVQRKNKWRELEKIYMPNRDYQDLDLLDRGGYWFRQGHIYKDPFYYIDYVLAQLCALELYELMQVDYKKAWSIYIKMCKVGGEYSFIELVENSGLKNPFKEI</sequence>
<accession>A0ABY7JKZ9</accession>
<evidence type="ECO:0000256" key="1">
    <source>
        <dbReference type="ARBA" id="ARBA00022670"/>
    </source>
</evidence>
<dbReference type="InterPro" id="IPR045090">
    <property type="entry name" value="Pept_M3A_M3B"/>
</dbReference>
<dbReference type="Proteomes" id="UP001164187">
    <property type="component" value="Chromosome"/>
</dbReference>
<keyword evidence="5 6" id="KW-0482">Metalloprotease</keyword>
<feature type="domain" description="Peptidase M3A/M3B catalytic" evidence="7">
    <location>
        <begin position="165"/>
        <end position="268"/>
    </location>
</feature>
<protein>
    <submittedName>
        <fullName evidence="8">M3 family oligoendopeptidase</fullName>
    </submittedName>
</protein>
<dbReference type="EMBL" id="CP114052">
    <property type="protein sequence ID" value="WAW14023.1"/>
    <property type="molecule type" value="Genomic_DNA"/>
</dbReference>
<dbReference type="SUPFAM" id="SSF55486">
    <property type="entry name" value="Metalloproteases ('zincins'), catalytic domain"/>
    <property type="match status" value="1"/>
</dbReference>
<keyword evidence="1 6" id="KW-0645">Protease</keyword>
<evidence type="ECO:0000256" key="4">
    <source>
        <dbReference type="ARBA" id="ARBA00022833"/>
    </source>
</evidence>
<dbReference type="InterPro" id="IPR011976">
    <property type="entry name" value="Pept_M3B_oligopep-rel"/>
</dbReference>
<evidence type="ECO:0000256" key="5">
    <source>
        <dbReference type="ARBA" id="ARBA00023049"/>
    </source>
</evidence>
<comment type="similarity">
    <text evidence="6">Belongs to the peptidase M3 family.</text>
</comment>
<evidence type="ECO:0000259" key="7">
    <source>
        <dbReference type="Pfam" id="PF01432"/>
    </source>
</evidence>
<keyword evidence="2 6" id="KW-0479">Metal-binding</keyword>